<keyword evidence="1" id="KW-0472">Membrane</keyword>
<evidence type="ECO:0000313" key="2">
    <source>
        <dbReference type="EMBL" id="QIB69271.1"/>
    </source>
</evidence>
<feature type="transmembrane region" description="Helical" evidence="1">
    <location>
        <begin position="192"/>
        <end position="209"/>
    </location>
</feature>
<protein>
    <recommendedName>
        <fullName evidence="4">Type ii secretion system (T2ss) protein f</fullName>
    </recommendedName>
</protein>
<evidence type="ECO:0000313" key="3">
    <source>
        <dbReference type="Proteomes" id="UP000466848"/>
    </source>
</evidence>
<dbReference type="KEGG" id="abut:Ami103574_08015"/>
<organism evidence="2 3">
    <name type="scientific">Aminipila butyrica</name>
    <dbReference type="NCBI Taxonomy" id="433296"/>
    <lineage>
        <taxon>Bacteria</taxon>
        <taxon>Bacillati</taxon>
        <taxon>Bacillota</taxon>
        <taxon>Clostridia</taxon>
        <taxon>Peptostreptococcales</taxon>
        <taxon>Anaerovoracaceae</taxon>
        <taxon>Aminipila</taxon>
    </lineage>
</organism>
<sequence>MKGEGKALNRLWTRVPEQLTGRTKKYEKELYQVYGQLPGREVVQAMRLRNARRYGYILLGLAVITFLLLLQAVAGQQNNFSVDETGRKYIERPTYDQGSRQASLVVTGKVAGETVQKTVLLTIKPEGTDRVQEEVDEQKGATNPESLQTAALSKLNAAIYGINKGDSGKVVYLPEHIEGMKGIAWSQEQDRPLPMVVLTGGFLLLCTYWKRYDELKQLKKTCQESIERELPDFLSKLILLMNAGLVLTAAFRKIVEDHNCREGRKCSYFYSQLTEINLQVDQTNASMVGELKSFAERSRNREFMRIVNVLAENIHKGTELVKILQDENNFLWFQRKKSAEEKGRIAETKLTLPLALQLVVLIVITLAPAMLDM</sequence>
<dbReference type="Proteomes" id="UP000466848">
    <property type="component" value="Chromosome"/>
</dbReference>
<gene>
    <name evidence="2" type="ORF">Ami103574_08015</name>
</gene>
<dbReference type="GO" id="GO:0005886">
    <property type="term" value="C:plasma membrane"/>
    <property type="evidence" value="ECO:0007669"/>
    <property type="project" value="UniProtKB-SubCell"/>
</dbReference>
<dbReference type="EMBL" id="CP048649">
    <property type="protein sequence ID" value="QIB69271.1"/>
    <property type="molecule type" value="Genomic_DNA"/>
</dbReference>
<accession>A0A858BTE0</accession>
<dbReference type="RefSeq" id="WP_163066384.1">
    <property type="nucleotide sequence ID" value="NZ_CP048649.1"/>
</dbReference>
<keyword evidence="1" id="KW-1133">Transmembrane helix</keyword>
<name>A0A858BTE0_9FIRM</name>
<keyword evidence="1" id="KW-0812">Transmembrane</keyword>
<reference evidence="2 3" key="1">
    <citation type="submission" date="2020-02" db="EMBL/GenBank/DDBJ databases">
        <authorList>
            <person name="Kim Y.B."/>
            <person name="Roh S.W."/>
        </authorList>
    </citation>
    <scope>NUCLEOTIDE SEQUENCE [LARGE SCALE GENOMIC DNA]</scope>
    <source>
        <strain evidence="2 3">DSM 103574</strain>
    </source>
</reference>
<evidence type="ECO:0008006" key="4">
    <source>
        <dbReference type="Google" id="ProtNLM"/>
    </source>
</evidence>
<feature type="transmembrane region" description="Helical" evidence="1">
    <location>
        <begin position="350"/>
        <end position="371"/>
    </location>
</feature>
<evidence type="ECO:0000256" key="1">
    <source>
        <dbReference type="SAM" id="Phobius"/>
    </source>
</evidence>
<dbReference type="AlphaFoldDB" id="A0A858BTE0"/>
<feature type="transmembrane region" description="Helical" evidence="1">
    <location>
        <begin position="54"/>
        <end position="74"/>
    </location>
</feature>
<keyword evidence="3" id="KW-1185">Reference proteome</keyword>
<proteinExistence type="predicted"/>